<dbReference type="GO" id="GO:0004565">
    <property type="term" value="F:beta-galactosidase activity"/>
    <property type="evidence" value="ECO:0007669"/>
    <property type="project" value="InterPro"/>
</dbReference>
<organism evidence="2 3">
    <name type="scientific">Vallitalea pronyensis</name>
    <dbReference type="NCBI Taxonomy" id="1348613"/>
    <lineage>
        <taxon>Bacteria</taxon>
        <taxon>Bacillati</taxon>
        <taxon>Bacillota</taxon>
        <taxon>Clostridia</taxon>
        <taxon>Lachnospirales</taxon>
        <taxon>Vallitaleaceae</taxon>
        <taxon>Vallitalea</taxon>
    </lineage>
</organism>
<dbReference type="AlphaFoldDB" id="A0A8J8MJF3"/>
<feature type="domain" description="Beta-galactosidase trimerisation" evidence="1">
    <location>
        <begin position="375"/>
        <end position="438"/>
    </location>
</feature>
<dbReference type="Proteomes" id="UP000683246">
    <property type="component" value="Chromosome"/>
</dbReference>
<reference evidence="2" key="1">
    <citation type="submission" date="2020-07" db="EMBL/GenBank/DDBJ databases">
        <title>Vallitalea pronyensis genome.</title>
        <authorList>
            <person name="Postec A."/>
        </authorList>
    </citation>
    <scope>NUCLEOTIDE SEQUENCE</scope>
    <source>
        <strain evidence="2">FatNI3</strain>
    </source>
</reference>
<gene>
    <name evidence="2" type="ORF">HZI73_10870</name>
</gene>
<dbReference type="KEGG" id="vpy:HZI73_10870"/>
<dbReference type="Pfam" id="PF14871">
    <property type="entry name" value="GHL6"/>
    <property type="match status" value="1"/>
</dbReference>
<evidence type="ECO:0000313" key="3">
    <source>
        <dbReference type="Proteomes" id="UP000683246"/>
    </source>
</evidence>
<dbReference type="EMBL" id="CP058649">
    <property type="protein sequence ID" value="QUI22760.1"/>
    <property type="molecule type" value="Genomic_DNA"/>
</dbReference>
<dbReference type="Gene3D" id="3.20.20.80">
    <property type="entry name" value="Glycosidases"/>
    <property type="match status" value="1"/>
</dbReference>
<protein>
    <submittedName>
        <fullName evidence="2">Beta-galactosidase trimerization domain-containing protein</fullName>
    </submittedName>
</protein>
<evidence type="ECO:0000259" key="1">
    <source>
        <dbReference type="Pfam" id="PF08532"/>
    </source>
</evidence>
<proteinExistence type="predicted"/>
<sequence length="666" mass="77660">MMLIPYRQIHLDFHTSPFIGDVGKDFDSKDFVKTLKEAHVNGINVFAKCHHGMHYCDTDLGVVHPSCERDLLGEMLKELKEEGMIANVYFPMGWEETAAEKESWLEVSPQGVLGGKTPFDDYFYKWRKLCLNNKEYRVFMKEQIKELMERYAFAGFWFDIIFQEQCLCKTCLSEMKALGMDPQTEEDRLKHDYQVLEAFQKDIYDYVKSMDETKTIFFNGQWTPDGGYEPDYNIEKRGKYQTHVEVESLPSELWGYNLFPLYVNYHNRFNGECIGMNGKFHNAWGDFGSLRNEEALEFECFRMLANGSKCSIGDQLHPRGVLDTATYKRIGQIYAQIEAREPWCVHDEKISEIGIVMVHHAFEKDMLADEGALRMMLELKQQFDFIKWQDDFNKYKLIILPDRVTFDKEASMKISDYIKNGGKVIATHKSGLNKDESQYLLKEAAITYEGDADYTPMYLDLNGFSEKVDDMLYALYEKGSKVFANNQDQIQAALYKPYYNRTYDCFCSHRQFPHDEKIQEAGIVNTGEVIYISHPLFTDYIVNGVRVYREIIEKAIHDLMGTPIIETSLPSSGEVTVRKQHNRLIIHMSHYIAEKKSKRLELVDTKLPVYGIQMQVNMMGNKDMRKIKPRKVYLVPEMESLDFDYNEGKLKVTIEKLCGHRMLVIE</sequence>
<dbReference type="Pfam" id="PF08532">
    <property type="entry name" value="Glyco_hydro_42M"/>
    <property type="match status" value="1"/>
</dbReference>
<dbReference type="SUPFAM" id="SSF52317">
    <property type="entry name" value="Class I glutamine amidotransferase-like"/>
    <property type="match status" value="1"/>
</dbReference>
<dbReference type="RefSeq" id="WP_212698255.1">
    <property type="nucleotide sequence ID" value="NZ_CP058649.1"/>
</dbReference>
<dbReference type="CDD" id="cd03143">
    <property type="entry name" value="A4_beta-galactosidase_middle_domain"/>
    <property type="match status" value="1"/>
</dbReference>
<name>A0A8J8MJF3_9FIRM</name>
<dbReference type="InterPro" id="IPR028212">
    <property type="entry name" value="GHL6"/>
</dbReference>
<dbReference type="InterPro" id="IPR017853">
    <property type="entry name" value="GH"/>
</dbReference>
<accession>A0A8J8MJF3</accession>
<evidence type="ECO:0000313" key="2">
    <source>
        <dbReference type="EMBL" id="QUI22760.1"/>
    </source>
</evidence>
<dbReference type="Gene3D" id="3.40.50.880">
    <property type="match status" value="1"/>
</dbReference>
<dbReference type="GO" id="GO:0005975">
    <property type="term" value="P:carbohydrate metabolic process"/>
    <property type="evidence" value="ECO:0007669"/>
    <property type="project" value="InterPro"/>
</dbReference>
<dbReference type="SUPFAM" id="SSF51445">
    <property type="entry name" value="(Trans)glycosidases"/>
    <property type="match status" value="1"/>
</dbReference>
<dbReference type="InterPro" id="IPR029062">
    <property type="entry name" value="Class_I_gatase-like"/>
</dbReference>
<keyword evidence="3" id="KW-1185">Reference proteome</keyword>
<dbReference type="InterPro" id="IPR013738">
    <property type="entry name" value="Beta_galactosidase_Trimer"/>
</dbReference>